<accession>A0A4U0WPZ5</accession>
<dbReference type="OrthoDB" id="2098436at2759"/>
<evidence type="ECO:0000313" key="3">
    <source>
        <dbReference type="EMBL" id="TKA64957.1"/>
    </source>
</evidence>
<gene>
    <name evidence="3" type="ORF">B0A49_08445</name>
</gene>
<sequence length="683" mass="69710">MLTKTVFAAVLLSGLAAAAPADWPAGSSSQWSNERSNAEYAGQGGQGNAAYVGENGQWNNVAGTWAPQASAVGASAAASTASTSSAAGYSSALSAASALGSASVVASSAVVPSASASKAVSASSAGSSAAVSSTVVSNASASGASASGASASGASASGASASGASASGKSASGVAASGSISAAAGAAGSSAAATATTAAGSGIVSGYTGANAPYKSTSPSPLSNLAAVFGPDSQVSAVATAPPSGTQSGAAPPRRSSDVTGATSHGPYSGIITTTGAVMASSTIGLTIPALPPNPTATYYNTSGQLQKPEPAPYTPNGGLGTNGTLPRYMVESDFDYESITLGLYQEWIELDLFNNGLATFTEADFIDAGLTSEDMELIRFMAVQETGHATLLTNMLGETAPPQCTYNYPYSTVREFLDFSQILTRFGESGVWGFINHLDSREVGQLLAQSIATEARQQMAFRQMSGLFPMPVWFETGIPQSWAWTYLAPYISTCPQNTTRLAWQNFPALHVVNQANINRFSPNDTANYERTGNRTSDPAISTLPENQSCQHLNVTGYGCGPAISRNRSEPLSFPGKKIELMWDAPGQAVGPNNSYVTTVSPVAGVPAFVAWVSQLNLTYTPLISTGASSGYTYQPDREVYKGDPAVNDTMFIALTDTDLFLTPFNLSMINPHVLGLGIFQAG</sequence>
<dbReference type="STRING" id="331657.A0A4U0WPZ5"/>
<protein>
    <recommendedName>
        <fullName evidence="5">Protein rds1</fullName>
    </recommendedName>
</protein>
<proteinExistence type="predicted"/>
<dbReference type="Proteomes" id="UP000308768">
    <property type="component" value="Unassembled WGS sequence"/>
</dbReference>
<dbReference type="PANTHER" id="PTHR38705">
    <property type="entry name" value="PROTEIN RDS1"/>
    <property type="match status" value="1"/>
</dbReference>
<keyword evidence="4" id="KW-1185">Reference proteome</keyword>
<feature type="signal peptide" evidence="2">
    <location>
        <begin position="1"/>
        <end position="18"/>
    </location>
</feature>
<comment type="caution">
    <text evidence="3">The sequence shown here is derived from an EMBL/GenBank/DDBJ whole genome shotgun (WGS) entry which is preliminary data.</text>
</comment>
<keyword evidence="2" id="KW-0732">Signal</keyword>
<feature type="region of interest" description="Disordered" evidence="1">
    <location>
        <begin position="299"/>
        <end position="320"/>
    </location>
</feature>
<dbReference type="PANTHER" id="PTHR38705:SF1">
    <property type="entry name" value="PROTEIN RDS1"/>
    <property type="match status" value="1"/>
</dbReference>
<feature type="compositionally biased region" description="Polar residues" evidence="1">
    <location>
        <begin position="236"/>
        <end position="249"/>
    </location>
</feature>
<evidence type="ECO:0000256" key="2">
    <source>
        <dbReference type="SAM" id="SignalP"/>
    </source>
</evidence>
<evidence type="ECO:0000313" key="4">
    <source>
        <dbReference type="Proteomes" id="UP000308768"/>
    </source>
</evidence>
<dbReference type="InterPro" id="IPR039254">
    <property type="entry name" value="Rds1"/>
</dbReference>
<name>A0A4U0WPZ5_9PEZI</name>
<feature type="chain" id="PRO_5020620861" description="Protein rds1" evidence="2">
    <location>
        <begin position="19"/>
        <end position="683"/>
    </location>
</feature>
<evidence type="ECO:0000256" key="1">
    <source>
        <dbReference type="SAM" id="MobiDB-lite"/>
    </source>
</evidence>
<reference evidence="3 4" key="1">
    <citation type="submission" date="2017-03" db="EMBL/GenBank/DDBJ databases">
        <title>Genomes of endolithic fungi from Antarctica.</title>
        <authorList>
            <person name="Coleine C."/>
            <person name="Masonjones S."/>
            <person name="Stajich J.E."/>
        </authorList>
    </citation>
    <scope>NUCLEOTIDE SEQUENCE [LARGE SCALE GENOMIC DNA]</scope>
    <source>
        <strain evidence="3 4">CCFEE 5187</strain>
    </source>
</reference>
<evidence type="ECO:0008006" key="5">
    <source>
        <dbReference type="Google" id="ProtNLM"/>
    </source>
</evidence>
<dbReference type="AlphaFoldDB" id="A0A4U0WPZ5"/>
<dbReference type="EMBL" id="NAJN01001200">
    <property type="protein sequence ID" value="TKA64957.1"/>
    <property type="molecule type" value="Genomic_DNA"/>
</dbReference>
<feature type="region of interest" description="Disordered" evidence="1">
    <location>
        <begin position="236"/>
        <end position="266"/>
    </location>
</feature>
<dbReference type="Pfam" id="PF13668">
    <property type="entry name" value="Ferritin_2"/>
    <property type="match status" value="1"/>
</dbReference>
<organism evidence="3 4">
    <name type="scientific">Cryomyces minteri</name>
    <dbReference type="NCBI Taxonomy" id="331657"/>
    <lineage>
        <taxon>Eukaryota</taxon>
        <taxon>Fungi</taxon>
        <taxon>Dikarya</taxon>
        <taxon>Ascomycota</taxon>
        <taxon>Pezizomycotina</taxon>
        <taxon>Dothideomycetes</taxon>
        <taxon>Dothideomycetes incertae sedis</taxon>
        <taxon>Cryomyces</taxon>
    </lineage>
</organism>